<dbReference type="AlphaFoldDB" id="A0A8H3KXD0"/>
<reference evidence="1" key="1">
    <citation type="submission" date="2019-10" db="EMBL/GenBank/DDBJ databases">
        <title>Conservation and host-specific expression of non-tandemly repeated heterogenous ribosome RNA gene in arbuscular mycorrhizal fungi.</title>
        <authorList>
            <person name="Maeda T."/>
            <person name="Kobayashi Y."/>
            <person name="Nakagawa T."/>
            <person name="Ezawa T."/>
            <person name="Yamaguchi K."/>
            <person name="Bino T."/>
            <person name="Nishimoto Y."/>
            <person name="Shigenobu S."/>
            <person name="Kawaguchi M."/>
        </authorList>
    </citation>
    <scope>NUCLEOTIDE SEQUENCE</scope>
    <source>
        <strain evidence="1">HR1</strain>
    </source>
</reference>
<gene>
    <name evidence="1" type="ORF">RCL2_000312300</name>
</gene>
<comment type="caution">
    <text evidence="1">The sequence shown here is derived from an EMBL/GenBank/DDBJ whole genome shotgun (WGS) entry which is preliminary data.</text>
</comment>
<organism evidence="1 2">
    <name type="scientific">Rhizophagus clarus</name>
    <dbReference type="NCBI Taxonomy" id="94130"/>
    <lineage>
        <taxon>Eukaryota</taxon>
        <taxon>Fungi</taxon>
        <taxon>Fungi incertae sedis</taxon>
        <taxon>Mucoromycota</taxon>
        <taxon>Glomeromycotina</taxon>
        <taxon>Glomeromycetes</taxon>
        <taxon>Glomerales</taxon>
        <taxon>Glomeraceae</taxon>
        <taxon>Rhizophagus</taxon>
    </lineage>
</organism>
<name>A0A8H3KXD0_9GLOM</name>
<protein>
    <submittedName>
        <fullName evidence="1">Uncharacterized protein</fullName>
    </submittedName>
</protein>
<dbReference type="Proteomes" id="UP000615446">
    <property type="component" value="Unassembled WGS sequence"/>
</dbReference>
<dbReference type="EMBL" id="BLAL01000017">
    <property type="protein sequence ID" value="GES75703.1"/>
    <property type="molecule type" value="Genomic_DNA"/>
</dbReference>
<evidence type="ECO:0000313" key="1">
    <source>
        <dbReference type="EMBL" id="GES75703.1"/>
    </source>
</evidence>
<proteinExistence type="predicted"/>
<accession>A0A8H3KXD0</accession>
<evidence type="ECO:0000313" key="2">
    <source>
        <dbReference type="Proteomes" id="UP000615446"/>
    </source>
</evidence>
<sequence length="68" mass="7724">MNIKLNLLGKDRSSDISVRQNIPNKTKKNEANCLTNVFITSTAFRYAETSRLSHVTERKIIRRGTGIC</sequence>